<comment type="caution">
    <text evidence="2">The sequence shown here is derived from an EMBL/GenBank/DDBJ whole genome shotgun (WGS) entry which is preliminary data.</text>
</comment>
<organism evidence="2 3">
    <name type="scientific">Rhizoclosmatium globosum</name>
    <dbReference type="NCBI Taxonomy" id="329046"/>
    <lineage>
        <taxon>Eukaryota</taxon>
        <taxon>Fungi</taxon>
        <taxon>Fungi incertae sedis</taxon>
        <taxon>Chytridiomycota</taxon>
        <taxon>Chytridiomycota incertae sedis</taxon>
        <taxon>Chytridiomycetes</taxon>
        <taxon>Chytridiales</taxon>
        <taxon>Chytriomycetaceae</taxon>
        <taxon>Rhizoclosmatium</taxon>
    </lineage>
</organism>
<accession>A0A1Y2CZW0</accession>
<name>A0A1Y2CZW0_9FUNG</name>
<dbReference type="EMBL" id="MCGO01000003">
    <property type="protein sequence ID" value="ORY52569.1"/>
    <property type="molecule type" value="Genomic_DNA"/>
</dbReference>
<dbReference type="Proteomes" id="UP000193642">
    <property type="component" value="Unassembled WGS sequence"/>
</dbReference>
<evidence type="ECO:0000313" key="2">
    <source>
        <dbReference type="EMBL" id="ORY52569.1"/>
    </source>
</evidence>
<keyword evidence="1" id="KW-0472">Membrane</keyword>
<proteinExistence type="predicted"/>
<keyword evidence="1" id="KW-0812">Transmembrane</keyword>
<keyword evidence="3" id="KW-1185">Reference proteome</keyword>
<sequence>MMIRWMKCSQVGTIACGNDIGGCYHVAYIKFGIKGTLVILIFPFLLYLQLVNY</sequence>
<keyword evidence="1" id="KW-1133">Transmembrane helix</keyword>
<evidence type="ECO:0000313" key="3">
    <source>
        <dbReference type="Proteomes" id="UP000193642"/>
    </source>
</evidence>
<gene>
    <name evidence="2" type="ORF">BCR33DRAFT_675476</name>
</gene>
<feature type="transmembrane region" description="Helical" evidence="1">
    <location>
        <begin position="31"/>
        <end position="50"/>
    </location>
</feature>
<protein>
    <submittedName>
        <fullName evidence="2">Uncharacterized protein</fullName>
    </submittedName>
</protein>
<dbReference type="AlphaFoldDB" id="A0A1Y2CZW0"/>
<evidence type="ECO:0000256" key="1">
    <source>
        <dbReference type="SAM" id="Phobius"/>
    </source>
</evidence>
<dbReference type="OrthoDB" id="869189at2759"/>
<reference evidence="2 3" key="1">
    <citation type="submission" date="2016-07" db="EMBL/GenBank/DDBJ databases">
        <title>Pervasive Adenine N6-methylation of Active Genes in Fungi.</title>
        <authorList>
            <consortium name="DOE Joint Genome Institute"/>
            <person name="Mondo S.J."/>
            <person name="Dannebaum R.O."/>
            <person name="Kuo R.C."/>
            <person name="Labutti K."/>
            <person name="Haridas S."/>
            <person name="Kuo A."/>
            <person name="Salamov A."/>
            <person name="Ahrendt S.R."/>
            <person name="Lipzen A."/>
            <person name="Sullivan W."/>
            <person name="Andreopoulos W.B."/>
            <person name="Clum A."/>
            <person name="Lindquist E."/>
            <person name="Daum C."/>
            <person name="Ramamoorthy G.K."/>
            <person name="Gryganskyi A."/>
            <person name="Culley D."/>
            <person name="Magnuson J.K."/>
            <person name="James T.Y."/>
            <person name="O'Malley M.A."/>
            <person name="Stajich J.E."/>
            <person name="Spatafora J.W."/>
            <person name="Visel A."/>
            <person name="Grigoriev I.V."/>
        </authorList>
    </citation>
    <scope>NUCLEOTIDE SEQUENCE [LARGE SCALE GENOMIC DNA]</scope>
    <source>
        <strain evidence="2 3">JEL800</strain>
    </source>
</reference>